<name>A0A2P6S1U5_ROSCH</name>
<organism evidence="1 2">
    <name type="scientific">Rosa chinensis</name>
    <name type="common">China rose</name>
    <dbReference type="NCBI Taxonomy" id="74649"/>
    <lineage>
        <taxon>Eukaryota</taxon>
        <taxon>Viridiplantae</taxon>
        <taxon>Streptophyta</taxon>
        <taxon>Embryophyta</taxon>
        <taxon>Tracheophyta</taxon>
        <taxon>Spermatophyta</taxon>
        <taxon>Magnoliopsida</taxon>
        <taxon>eudicotyledons</taxon>
        <taxon>Gunneridae</taxon>
        <taxon>Pentapetalae</taxon>
        <taxon>rosids</taxon>
        <taxon>fabids</taxon>
        <taxon>Rosales</taxon>
        <taxon>Rosaceae</taxon>
        <taxon>Rosoideae</taxon>
        <taxon>Rosoideae incertae sedis</taxon>
        <taxon>Rosa</taxon>
    </lineage>
</organism>
<sequence length="45" mass="5642">MYDVSFFFSNFFDFLDLTFDFFFLLSKWRLQVFFGQFSSVQFARR</sequence>
<evidence type="ECO:0000313" key="2">
    <source>
        <dbReference type="Proteomes" id="UP000238479"/>
    </source>
</evidence>
<protein>
    <submittedName>
        <fullName evidence="1">Uncharacterized protein</fullName>
    </submittedName>
</protein>
<evidence type="ECO:0000313" key="1">
    <source>
        <dbReference type="EMBL" id="PRQ52664.1"/>
    </source>
</evidence>
<dbReference type="AlphaFoldDB" id="A0A2P6S1U5"/>
<dbReference type="Gramene" id="PRQ52664">
    <property type="protein sequence ID" value="PRQ52664"/>
    <property type="gene ID" value="RchiOBHm_Chr2g0157921"/>
</dbReference>
<reference evidence="1 2" key="1">
    <citation type="journal article" date="2018" name="Nat. Genet.">
        <title>The Rosa genome provides new insights in the design of modern roses.</title>
        <authorList>
            <person name="Bendahmane M."/>
        </authorList>
    </citation>
    <scope>NUCLEOTIDE SEQUENCE [LARGE SCALE GENOMIC DNA]</scope>
    <source>
        <strain evidence="2">cv. Old Blush</strain>
    </source>
</reference>
<accession>A0A2P6S1U5</accession>
<keyword evidence="2" id="KW-1185">Reference proteome</keyword>
<gene>
    <name evidence="1" type="ORF">RchiOBHm_Chr2g0157921</name>
</gene>
<dbReference type="Proteomes" id="UP000238479">
    <property type="component" value="Chromosome 2"/>
</dbReference>
<comment type="caution">
    <text evidence="1">The sequence shown here is derived from an EMBL/GenBank/DDBJ whole genome shotgun (WGS) entry which is preliminary data.</text>
</comment>
<dbReference type="EMBL" id="PDCK01000040">
    <property type="protein sequence ID" value="PRQ52664.1"/>
    <property type="molecule type" value="Genomic_DNA"/>
</dbReference>
<proteinExistence type="predicted"/>